<dbReference type="NCBIfam" id="TIGR01076">
    <property type="entry name" value="sortase_fam"/>
    <property type="match status" value="1"/>
</dbReference>
<keyword evidence="4" id="KW-0732">Signal</keyword>
<dbReference type="InterPro" id="IPR023365">
    <property type="entry name" value="Sortase_dom-sf"/>
</dbReference>
<keyword evidence="6" id="KW-1185">Reference proteome</keyword>
<evidence type="ECO:0000313" key="6">
    <source>
        <dbReference type="Proteomes" id="UP000030147"/>
    </source>
</evidence>
<dbReference type="STRING" id="1385514.N782_03920"/>
<name>A0A0A2TDD8_9BACI</name>
<dbReference type="InterPro" id="IPR041999">
    <property type="entry name" value="Sortase_D_1"/>
</dbReference>
<protein>
    <submittedName>
        <fullName evidence="5">Peptidase</fullName>
    </submittedName>
</protein>
<gene>
    <name evidence="5" type="ORF">N782_03920</name>
</gene>
<dbReference type="EMBL" id="AVBF01000011">
    <property type="protein sequence ID" value="KGP73579.1"/>
    <property type="molecule type" value="Genomic_DNA"/>
</dbReference>
<organism evidence="5 6">
    <name type="scientific">Pontibacillus yanchengensis Y32</name>
    <dbReference type="NCBI Taxonomy" id="1385514"/>
    <lineage>
        <taxon>Bacteria</taxon>
        <taxon>Bacillati</taxon>
        <taxon>Bacillota</taxon>
        <taxon>Bacilli</taxon>
        <taxon>Bacillales</taxon>
        <taxon>Bacillaceae</taxon>
        <taxon>Pontibacillus</taxon>
    </lineage>
</organism>
<feature type="chain" id="PRO_5001993573" evidence="4">
    <location>
        <begin position="23"/>
        <end position="210"/>
    </location>
</feature>
<evidence type="ECO:0000313" key="5">
    <source>
        <dbReference type="EMBL" id="KGP73579.1"/>
    </source>
</evidence>
<proteinExistence type="predicted"/>
<dbReference type="Pfam" id="PF04203">
    <property type="entry name" value="Sortase"/>
    <property type="match status" value="1"/>
</dbReference>
<dbReference type="Gene3D" id="2.40.260.10">
    <property type="entry name" value="Sortase"/>
    <property type="match status" value="1"/>
</dbReference>
<dbReference type="NCBIfam" id="NF033746">
    <property type="entry name" value="class_D_sortase"/>
    <property type="match status" value="1"/>
</dbReference>
<dbReference type="InterPro" id="IPR005754">
    <property type="entry name" value="Sortase"/>
</dbReference>
<comment type="caution">
    <text evidence="5">The sequence shown here is derived from an EMBL/GenBank/DDBJ whole genome shotgun (WGS) entry which is preliminary data.</text>
</comment>
<keyword evidence="1" id="KW-0378">Hydrolase</keyword>
<dbReference type="InterPro" id="IPR053525">
    <property type="entry name" value="Sortase_D"/>
</dbReference>
<feature type="region of interest" description="Disordered" evidence="3">
    <location>
        <begin position="44"/>
        <end position="69"/>
    </location>
</feature>
<dbReference type="Proteomes" id="UP000030147">
    <property type="component" value="Unassembled WGS sequence"/>
</dbReference>
<feature type="compositionally biased region" description="Low complexity" evidence="3">
    <location>
        <begin position="49"/>
        <end position="62"/>
    </location>
</feature>
<dbReference type="OrthoDB" id="165822at2"/>
<reference evidence="5 6" key="1">
    <citation type="journal article" date="2015" name="Stand. Genomic Sci.">
        <title>High quality draft genome sequence of the moderately halophilic bacterium Pontibacillus yanchengensis Y32(T) and comparison among Pontibacillus genomes.</title>
        <authorList>
            <person name="Huang J."/>
            <person name="Qiao Z.X."/>
            <person name="Tang J.W."/>
            <person name="Wang G."/>
        </authorList>
    </citation>
    <scope>NUCLEOTIDE SEQUENCE [LARGE SCALE GENOMIC DNA]</scope>
    <source>
        <strain evidence="5 6">Y32</strain>
    </source>
</reference>
<dbReference type="AlphaFoldDB" id="A0A0A2TDD8"/>
<dbReference type="SUPFAM" id="SSF63817">
    <property type="entry name" value="Sortase"/>
    <property type="match status" value="1"/>
</dbReference>
<feature type="signal peptide" evidence="4">
    <location>
        <begin position="1"/>
        <end position="22"/>
    </location>
</feature>
<feature type="active site" description="Acyl-thioester intermediate" evidence="2">
    <location>
        <position position="183"/>
    </location>
</feature>
<evidence type="ECO:0000256" key="2">
    <source>
        <dbReference type="PIRSR" id="PIRSR605754-1"/>
    </source>
</evidence>
<feature type="active site" description="Proton donor/acceptor" evidence="2">
    <location>
        <position position="126"/>
    </location>
</feature>
<evidence type="ECO:0000256" key="4">
    <source>
        <dbReference type="SAM" id="SignalP"/>
    </source>
</evidence>
<accession>A0A0A2TDD8</accession>
<sequence>MKELATLLILLGATICAWTVDAWLEQVNAVTHDPDQVKQAHKGWDETDIQPTIQPKTTTSTKNTKDTPRFFETGEQVGKLEIPRIGNSYDVFWGTDRDTLKKGVGMYDSKYTVVPGQAGHVLLAGHRDTVFRKLKQVKKGDHLYVEFNDKTYDYQVRDIWITDRDDRSVIVKKQTPTLTLSTCYPFDYLGDAPKRYIIQSKLVSVEENNK</sequence>
<dbReference type="eggNOG" id="COG3764">
    <property type="taxonomic scope" value="Bacteria"/>
</dbReference>
<dbReference type="CDD" id="cd05828">
    <property type="entry name" value="Sortase_D_1"/>
    <property type="match status" value="1"/>
</dbReference>
<evidence type="ECO:0000256" key="1">
    <source>
        <dbReference type="ARBA" id="ARBA00022801"/>
    </source>
</evidence>
<dbReference type="RefSeq" id="WP_036817362.1">
    <property type="nucleotide sequence ID" value="NZ_AVBF01000011.1"/>
</dbReference>
<dbReference type="GO" id="GO:0016787">
    <property type="term" value="F:hydrolase activity"/>
    <property type="evidence" value="ECO:0007669"/>
    <property type="project" value="UniProtKB-KW"/>
</dbReference>
<evidence type="ECO:0000256" key="3">
    <source>
        <dbReference type="SAM" id="MobiDB-lite"/>
    </source>
</evidence>